<dbReference type="Proteomes" id="UP000054725">
    <property type="component" value="Unassembled WGS sequence"/>
</dbReference>
<evidence type="ECO:0000313" key="2">
    <source>
        <dbReference type="Proteomes" id="UP000054725"/>
    </source>
</evidence>
<accession>A0A0W0X408</accession>
<dbReference type="EMBL" id="LNYO01000001">
    <property type="protein sequence ID" value="KTD39254.1"/>
    <property type="molecule type" value="Genomic_DNA"/>
</dbReference>
<dbReference type="RefSeq" id="WP_058503114.1">
    <property type="nucleotide sequence ID" value="NZ_CAAAIF010000002.1"/>
</dbReference>
<dbReference type="OrthoDB" id="5645770at2"/>
<dbReference type="PATRIC" id="fig|45070.6.peg.22"/>
<sequence length="418" mass="46065">MKFKKFVLPEQHFIIKLLNLRSDYEAREGIILSKASQPYAVSRFFGATDVEARERQICFIEKMLIALAKDLNPHEKGFNKQKYLTALQVLVTQCFYTKSQIHRDYTHPYSSSTLSQLIDEAMTLTALNAVDPETQACCLLTSEHLQKSELCLESLNACLKKQITALEWRDFSNFVSTECGLLDEKYVVNYPITSIMMPLVAVPSKLAGYTVGWVFGNWFGKSASLLSTHTAVAMTLGSGLVFLFGPSAALGAILITPALAGQLIETYCGISLSIIMGETMNLVGNGVGFTVGMPLDLAVQLLGKTCSTITNFYQDSSTYPPLTGISLTDGVSIIDGRPIEFDHINQLTEELHKNLKSVPIIVAIEENQLIVKYEGVTKKIAIATDAQEAIEELKKLGLEQKIAEFEEGPEAEVVSRPC</sequence>
<gene>
    <name evidence="1" type="ORF">Lnau_0021</name>
</gene>
<organism evidence="1 2">
    <name type="scientific">Legionella nautarum</name>
    <dbReference type="NCBI Taxonomy" id="45070"/>
    <lineage>
        <taxon>Bacteria</taxon>
        <taxon>Pseudomonadati</taxon>
        <taxon>Pseudomonadota</taxon>
        <taxon>Gammaproteobacteria</taxon>
        <taxon>Legionellales</taxon>
        <taxon>Legionellaceae</taxon>
        <taxon>Legionella</taxon>
    </lineage>
</organism>
<reference evidence="1 2" key="1">
    <citation type="submission" date="2015-11" db="EMBL/GenBank/DDBJ databases">
        <title>Genomic analysis of 38 Legionella species identifies large and diverse effector repertoires.</title>
        <authorList>
            <person name="Burstein D."/>
            <person name="Amaro F."/>
            <person name="Zusman T."/>
            <person name="Lifshitz Z."/>
            <person name="Cohen O."/>
            <person name="Gilbert J.A."/>
            <person name="Pupko T."/>
            <person name="Shuman H.A."/>
            <person name="Segal G."/>
        </authorList>
    </citation>
    <scope>NUCLEOTIDE SEQUENCE [LARGE SCALE GENOMIC DNA]</scope>
    <source>
        <strain evidence="1 2">ATCC 49506</strain>
    </source>
</reference>
<keyword evidence="2" id="KW-1185">Reference proteome</keyword>
<dbReference type="STRING" id="45070.Lnau_0021"/>
<name>A0A0W0X408_9GAMM</name>
<protein>
    <submittedName>
        <fullName evidence="1">Substrate of the Dot/Icm secretion system</fullName>
    </submittedName>
</protein>
<dbReference type="AlphaFoldDB" id="A0A0W0X408"/>
<proteinExistence type="predicted"/>
<evidence type="ECO:0000313" key="1">
    <source>
        <dbReference type="EMBL" id="KTD39254.1"/>
    </source>
</evidence>
<comment type="caution">
    <text evidence="1">The sequence shown here is derived from an EMBL/GenBank/DDBJ whole genome shotgun (WGS) entry which is preliminary data.</text>
</comment>